<keyword evidence="7" id="KW-0808">Transferase</keyword>
<evidence type="ECO:0000313" key="8">
    <source>
        <dbReference type="Proteomes" id="UP000290365"/>
    </source>
</evidence>
<dbReference type="PANTHER" id="PTHR11999:SF70">
    <property type="entry name" value="MIP05841P"/>
    <property type="match status" value="1"/>
</dbReference>
<proteinExistence type="inferred from homology"/>
<keyword evidence="2" id="KW-0210">Decarboxylase</keyword>
<comment type="cofactor">
    <cofactor evidence="1 5 6">
        <name>pyridoxal 5'-phosphate</name>
        <dbReference type="ChEBI" id="CHEBI:597326"/>
    </cofactor>
</comment>
<accession>A0A4P6K0M6</accession>
<organism evidence="7 8">
    <name type="scientific">Ktedonosporobacter rubrisoli</name>
    <dbReference type="NCBI Taxonomy" id="2509675"/>
    <lineage>
        <taxon>Bacteria</taxon>
        <taxon>Bacillati</taxon>
        <taxon>Chloroflexota</taxon>
        <taxon>Ktedonobacteria</taxon>
        <taxon>Ktedonobacterales</taxon>
        <taxon>Ktedonosporobacteraceae</taxon>
        <taxon>Ktedonosporobacter</taxon>
    </lineage>
</organism>
<dbReference type="RefSeq" id="WP_129892586.1">
    <property type="nucleotide sequence ID" value="NZ_CP035758.1"/>
</dbReference>
<name>A0A4P6K0M6_KTERU</name>
<dbReference type="AlphaFoldDB" id="A0A4P6K0M6"/>
<dbReference type="InterPro" id="IPR015424">
    <property type="entry name" value="PyrdxlP-dep_Trfase"/>
</dbReference>
<evidence type="ECO:0000256" key="2">
    <source>
        <dbReference type="ARBA" id="ARBA00022793"/>
    </source>
</evidence>
<keyword evidence="4 6" id="KW-0456">Lyase</keyword>
<dbReference type="InterPro" id="IPR015421">
    <property type="entry name" value="PyrdxlP-dep_Trfase_major"/>
</dbReference>
<dbReference type="GO" id="GO:0004058">
    <property type="term" value="F:aromatic-L-amino-acid decarboxylase activity"/>
    <property type="evidence" value="ECO:0007669"/>
    <property type="project" value="UniProtKB-ARBA"/>
</dbReference>
<evidence type="ECO:0000256" key="5">
    <source>
        <dbReference type="PIRSR" id="PIRSR602129-50"/>
    </source>
</evidence>
<dbReference type="GO" id="GO:0019752">
    <property type="term" value="P:carboxylic acid metabolic process"/>
    <property type="evidence" value="ECO:0007669"/>
    <property type="project" value="InterPro"/>
</dbReference>
<keyword evidence="8" id="KW-1185">Reference proteome</keyword>
<protein>
    <submittedName>
        <fullName evidence="7">Aminotransferase class V-fold PLP-dependent enzyme</fullName>
    </submittedName>
</protein>
<evidence type="ECO:0000256" key="4">
    <source>
        <dbReference type="ARBA" id="ARBA00023239"/>
    </source>
</evidence>
<sequence>MQENTNDFSVPAERDYAETGSLTALIEGVLPALEKFMLFEGVEKTARQKGQWSALLDEPLPKQGVGAQGVMEILRDVVIPNGVRLGHPGFSGWIGTSTTTVPATTTFASLVSGPGYQGIQAYNLLEALALRWLAQLVGIPGSYQGLFTSGGSVANLVGLGAARQYAAERLGIDAAYQGVAALPKPRIYASKEVHHVVMRAAGILGLGRNALYLLPTDKSMCMDVGELSKQLKRDRLAGYTPVAVIANAGTVNTGAIDPLPQLADFCKNEGIWLHVDGAYGLLGVLDPRIAHLYGDLAAADSLVLDPHKWLAAPIGCGAAFVRDSNLLGRAFTLESAAYIEESQPDYQKDEVITSQFDDFGYVYHHFGVEQSAPARGAQVWSILKEVGEEGIRARVYRHNSFARFLAERVQQAPSLELMAPVTLSICCFRYVPPALQEQRDAKTSELLNQLNRAILARVRARGRCIPSATFVNGNYVIRPCFINPRTTLAEVEALAEEVETCGAALWNEVV</sequence>
<evidence type="ECO:0000313" key="7">
    <source>
        <dbReference type="EMBL" id="QBD81525.1"/>
    </source>
</evidence>
<dbReference type="OrthoDB" id="9803665at2"/>
<dbReference type="InterPro" id="IPR010977">
    <property type="entry name" value="Aromatic_deC"/>
</dbReference>
<comment type="similarity">
    <text evidence="6">Belongs to the group II decarboxylase family.</text>
</comment>
<dbReference type="InterPro" id="IPR002129">
    <property type="entry name" value="PyrdxlP-dep_de-COase"/>
</dbReference>
<dbReference type="SUPFAM" id="SSF53383">
    <property type="entry name" value="PLP-dependent transferases"/>
    <property type="match status" value="1"/>
</dbReference>
<dbReference type="Proteomes" id="UP000290365">
    <property type="component" value="Chromosome"/>
</dbReference>
<reference evidence="7 8" key="1">
    <citation type="submission" date="2019-01" db="EMBL/GenBank/DDBJ databases">
        <title>Ktedonosporobacter rubrisoli SCAWS-G2.</title>
        <authorList>
            <person name="Huang Y."/>
            <person name="Yan B."/>
        </authorList>
    </citation>
    <scope>NUCLEOTIDE SEQUENCE [LARGE SCALE GENOMIC DNA]</scope>
    <source>
        <strain evidence="7 8">SCAWS-G2</strain>
    </source>
</reference>
<dbReference type="GO" id="GO:0008483">
    <property type="term" value="F:transaminase activity"/>
    <property type="evidence" value="ECO:0007669"/>
    <property type="project" value="UniProtKB-KW"/>
</dbReference>
<dbReference type="PANTHER" id="PTHR11999">
    <property type="entry name" value="GROUP II PYRIDOXAL-5-PHOSPHATE DECARBOXYLASE"/>
    <property type="match status" value="1"/>
</dbReference>
<dbReference type="Pfam" id="PF00282">
    <property type="entry name" value="Pyridoxal_deC"/>
    <property type="match status" value="1"/>
</dbReference>
<dbReference type="Gene3D" id="3.40.640.10">
    <property type="entry name" value="Type I PLP-dependent aspartate aminotransferase-like (Major domain)"/>
    <property type="match status" value="1"/>
</dbReference>
<dbReference type="EMBL" id="CP035758">
    <property type="protein sequence ID" value="QBD81525.1"/>
    <property type="molecule type" value="Genomic_DNA"/>
</dbReference>
<evidence type="ECO:0000256" key="6">
    <source>
        <dbReference type="RuleBase" id="RU000382"/>
    </source>
</evidence>
<dbReference type="GO" id="GO:0030170">
    <property type="term" value="F:pyridoxal phosphate binding"/>
    <property type="evidence" value="ECO:0007669"/>
    <property type="project" value="InterPro"/>
</dbReference>
<evidence type="ECO:0000256" key="1">
    <source>
        <dbReference type="ARBA" id="ARBA00001933"/>
    </source>
</evidence>
<dbReference type="Gene3D" id="3.90.1150.170">
    <property type="match status" value="1"/>
</dbReference>
<keyword evidence="7" id="KW-0032">Aminotransferase</keyword>
<keyword evidence="3 5" id="KW-0663">Pyridoxal phosphate</keyword>
<dbReference type="KEGG" id="kbs:EPA93_38370"/>
<feature type="modified residue" description="N6-(pyridoxal phosphate)lysine" evidence="5">
    <location>
        <position position="308"/>
    </location>
</feature>
<evidence type="ECO:0000256" key="3">
    <source>
        <dbReference type="ARBA" id="ARBA00022898"/>
    </source>
</evidence>
<gene>
    <name evidence="7" type="ORF">EPA93_38370</name>
</gene>